<dbReference type="EMBL" id="JAHVJA010000014">
    <property type="protein sequence ID" value="MBY6141801.1"/>
    <property type="molecule type" value="Genomic_DNA"/>
</dbReference>
<dbReference type="Proteomes" id="UP000766629">
    <property type="component" value="Unassembled WGS sequence"/>
</dbReference>
<comment type="caution">
    <text evidence="1">The sequence shown here is derived from an EMBL/GenBank/DDBJ whole genome shotgun (WGS) entry which is preliminary data.</text>
</comment>
<evidence type="ECO:0000313" key="2">
    <source>
        <dbReference type="Proteomes" id="UP000766629"/>
    </source>
</evidence>
<protein>
    <submittedName>
        <fullName evidence="1">Uncharacterized protein</fullName>
    </submittedName>
</protein>
<organism evidence="1 2">
    <name type="scientific">Leisingera daeponensis</name>
    <dbReference type="NCBI Taxonomy" id="405746"/>
    <lineage>
        <taxon>Bacteria</taxon>
        <taxon>Pseudomonadati</taxon>
        <taxon>Pseudomonadota</taxon>
        <taxon>Alphaproteobacteria</taxon>
        <taxon>Rhodobacterales</taxon>
        <taxon>Roseobacteraceae</taxon>
        <taxon>Leisingera</taxon>
    </lineage>
</organism>
<evidence type="ECO:0000313" key="1">
    <source>
        <dbReference type="EMBL" id="MBY6141801.1"/>
    </source>
</evidence>
<sequence length="119" mass="13783">MKYLITKYRGDGIDVKAHHKHCEANQIPCIYALARRKRCVLICEFEHIEGAKKQVLVSHAFEIKMFFETLARRYPRPTSFVGSGEGWYYFDDLLISDAKQVAEETYDYLAAIMNKAAND</sequence>
<proteinExistence type="predicted"/>
<reference evidence="1 2" key="1">
    <citation type="submission" date="2021-06" db="EMBL/GenBank/DDBJ databases">
        <title>50 bacteria genomes isolated from Dapeng, Shenzhen, China.</title>
        <authorList>
            <person name="Zheng W."/>
            <person name="Yu S."/>
            <person name="Huang Y."/>
        </authorList>
    </citation>
    <scope>NUCLEOTIDE SEQUENCE [LARGE SCALE GENOMIC DNA]</scope>
    <source>
        <strain evidence="1 2">DP1N14-2</strain>
    </source>
</reference>
<name>A0ABS7NNS8_9RHOB</name>
<accession>A0ABS7NNS8</accession>
<keyword evidence="2" id="KW-1185">Reference proteome</keyword>
<gene>
    <name evidence="1" type="ORF">KUV26_20380</name>
</gene>
<dbReference type="RefSeq" id="WP_222509759.1">
    <property type="nucleotide sequence ID" value="NZ_JAHVJA010000014.1"/>
</dbReference>